<evidence type="ECO:0000256" key="1">
    <source>
        <dbReference type="ARBA" id="ARBA00004496"/>
    </source>
</evidence>
<dbReference type="SUPFAM" id="SSF52540">
    <property type="entry name" value="P-loop containing nucleoside triphosphate hydrolases"/>
    <property type="match status" value="1"/>
</dbReference>
<dbReference type="GO" id="GO:0005524">
    <property type="term" value="F:ATP binding"/>
    <property type="evidence" value="ECO:0007669"/>
    <property type="project" value="UniProtKB-UniRule"/>
</dbReference>
<comment type="subcellular location">
    <subcellularLocation>
        <location evidence="1">Cytoplasm</location>
    </subcellularLocation>
</comment>
<feature type="domain" description="Kinesin motor" evidence="8">
    <location>
        <begin position="1"/>
        <end position="241"/>
    </location>
</feature>
<keyword evidence="10" id="KW-1185">Reference proteome</keyword>
<feature type="non-terminal residue" evidence="9">
    <location>
        <position position="1"/>
    </location>
</feature>
<evidence type="ECO:0000256" key="6">
    <source>
        <dbReference type="ARBA" id="ARBA00023175"/>
    </source>
</evidence>
<sequence>CQGGSCKECVTVVPGKPQAQIGTHYFTFDHLYGGNWSPSAAMFEECIAPLVDGLFQGHNGTVLAYGQTGSGKTYTMGTGAKDSCRTGLIPQVMNPLFNNIEMLNHKTEFQLHVSFIEILKEEVKDLLDSTSNSKSDTVNANGHASKVLKERIFWPEATNEELSRELHENHSRCAVVEQCESNAKEGHICIGKRDGLRGACRVWIHLIIQRMKQVTITGNLMMPKSGKIHFCKILWAYSCMS</sequence>
<gene>
    <name evidence="9" type="ORF">ILEXP_LOCUS30238</name>
</gene>
<keyword evidence="2" id="KW-0963">Cytoplasm</keyword>
<feature type="binding site" evidence="7">
    <location>
        <begin position="66"/>
        <end position="73"/>
    </location>
    <ligand>
        <name>ATP</name>
        <dbReference type="ChEBI" id="CHEBI:30616"/>
    </ligand>
</feature>
<protein>
    <recommendedName>
        <fullName evidence="8">Kinesin motor domain-containing protein</fullName>
    </recommendedName>
</protein>
<evidence type="ECO:0000313" key="9">
    <source>
        <dbReference type="EMBL" id="CAK9161438.1"/>
    </source>
</evidence>
<keyword evidence="5" id="KW-0175">Coiled coil</keyword>
<dbReference type="SMART" id="SM00129">
    <property type="entry name" value="KISc"/>
    <property type="match status" value="1"/>
</dbReference>
<dbReference type="InterPro" id="IPR027640">
    <property type="entry name" value="Kinesin-like_fam"/>
</dbReference>
<keyword evidence="4 7" id="KW-0067">ATP-binding</keyword>
<evidence type="ECO:0000256" key="7">
    <source>
        <dbReference type="PROSITE-ProRule" id="PRU00283"/>
    </source>
</evidence>
<dbReference type="PRINTS" id="PR00380">
    <property type="entry name" value="KINESINHEAVY"/>
</dbReference>
<evidence type="ECO:0000256" key="5">
    <source>
        <dbReference type="ARBA" id="ARBA00023054"/>
    </source>
</evidence>
<evidence type="ECO:0000256" key="2">
    <source>
        <dbReference type="ARBA" id="ARBA00022490"/>
    </source>
</evidence>
<dbReference type="PANTHER" id="PTHR47969:SF15">
    <property type="entry name" value="CHROMOSOME-ASSOCIATED KINESIN KIF4A-RELATED"/>
    <property type="match status" value="1"/>
</dbReference>
<proteinExistence type="inferred from homology"/>
<dbReference type="Gene3D" id="3.40.850.10">
    <property type="entry name" value="Kinesin motor domain"/>
    <property type="match status" value="1"/>
</dbReference>
<dbReference type="EMBL" id="CAUOFW020003680">
    <property type="protein sequence ID" value="CAK9161438.1"/>
    <property type="molecule type" value="Genomic_DNA"/>
</dbReference>
<evidence type="ECO:0000259" key="8">
    <source>
        <dbReference type="PROSITE" id="PS50067"/>
    </source>
</evidence>
<evidence type="ECO:0000256" key="3">
    <source>
        <dbReference type="ARBA" id="ARBA00022741"/>
    </source>
</evidence>
<keyword evidence="3 7" id="KW-0547">Nucleotide-binding</keyword>
<dbReference type="AlphaFoldDB" id="A0ABC8SWY6"/>
<dbReference type="PANTHER" id="PTHR47969">
    <property type="entry name" value="CHROMOSOME-ASSOCIATED KINESIN KIF4A-RELATED"/>
    <property type="match status" value="1"/>
</dbReference>
<keyword evidence="6 7" id="KW-0505">Motor protein</keyword>
<dbReference type="Proteomes" id="UP001642360">
    <property type="component" value="Unassembled WGS sequence"/>
</dbReference>
<comment type="similarity">
    <text evidence="7">Belongs to the TRAFAC class myosin-kinesin ATPase superfamily. Kinesin family.</text>
</comment>
<dbReference type="GO" id="GO:0003774">
    <property type="term" value="F:cytoskeletal motor activity"/>
    <property type="evidence" value="ECO:0007669"/>
    <property type="project" value="UniProtKB-UniRule"/>
</dbReference>
<dbReference type="GO" id="GO:0005737">
    <property type="term" value="C:cytoplasm"/>
    <property type="evidence" value="ECO:0007669"/>
    <property type="project" value="UniProtKB-SubCell"/>
</dbReference>
<comment type="caution">
    <text evidence="9">The sequence shown here is derived from an EMBL/GenBank/DDBJ whole genome shotgun (WGS) entry which is preliminary data.</text>
</comment>
<dbReference type="InterPro" id="IPR001752">
    <property type="entry name" value="Kinesin_motor_dom"/>
</dbReference>
<organism evidence="9 10">
    <name type="scientific">Ilex paraguariensis</name>
    <name type="common">yerba mate</name>
    <dbReference type="NCBI Taxonomy" id="185542"/>
    <lineage>
        <taxon>Eukaryota</taxon>
        <taxon>Viridiplantae</taxon>
        <taxon>Streptophyta</taxon>
        <taxon>Embryophyta</taxon>
        <taxon>Tracheophyta</taxon>
        <taxon>Spermatophyta</taxon>
        <taxon>Magnoliopsida</taxon>
        <taxon>eudicotyledons</taxon>
        <taxon>Gunneridae</taxon>
        <taxon>Pentapetalae</taxon>
        <taxon>asterids</taxon>
        <taxon>campanulids</taxon>
        <taxon>Aquifoliales</taxon>
        <taxon>Aquifoliaceae</taxon>
        <taxon>Ilex</taxon>
    </lineage>
</organism>
<dbReference type="PROSITE" id="PS50067">
    <property type="entry name" value="KINESIN_MOTOR_2"/>
    <property type="match status" value="1"/>
</dbReference>
<evidence type="ECO:0000313" key="10">
    <source>
        <dbReference type="Proteomes" id="UP001642360"/>
    </source>
</evidence>
<dbReference type="InterPro" id="IPR027417">
    <property type="entry name" value="P-loop_NTPase"/>
</dbReference>
<evidence type="ECO:0000256" key="4">
    <source>
        <dbReference type="ARBA" id="ARBA00022840"/>
    </source>
</evidence>
<dbReference type="Pfam" id="PF00225">
    <property type="entry name" value="Kinesin"/>
    <property type="match status" value="1"/>
</dbReference>
<accession>A0ABC8SWY6</accession>
<dbReference type="InterPro" id="IPR036961">
    <property type="entry name" value="Kinesin_motor_dom_sf"/>
</dbReference>
<name>A0ABC8SWY6_9AQUA</name>
<reference evidence="9 10" key="1">
    <citation type="submission" date="2024-02" db="EMBL/GenBank/DDBJ databases">
        <authorList>
            <person name="Vignale AGUSTIN F."/>
            <person name="Sosa J E."/>
            <person name="Modenutti C."/>
        </authorList>
    </citation>
    <scope>NUCLEOTIDE SEQUENCE [LARGE SCALE GENOMIC DNA]</scope>
</reference>